<sequence>MSEWAPKRFWKTTEVAPVDAGFTVLLDGRGIKTPAKTPIHVPTEGLARALATEWDAQEDKVNPATMPYTRTTNSALDKVATQHAEVADMLAAYGDSDLLCYRADHPEELVQRQALLWDPMLDWLDQTFAVRLTPVAGVIHAPQDPAGQATLTREVHALSPFQLAAFHDLVAMSGSLVLALAAARGAADLEELWELSRLDELWQEEQWGKDEEAQAKAEYKRGEFLHAGRYFALATAQG</sequence>
<evidence type="ECO:0000313" key="4">
    <source>
        <dbReference type="EMBL" id="CUH78813.1"/>
    </source>
</evidence>
<dbReference type="OrthoDB" id="9797825at2"/>
<dbReference type="AlphaFoldDB" id="A0A0P1GBS0"/>
<proteinExistence type="inferred from homology"/>
<dbReference type="PANTHER" id="PTHR21013">
    <property type="entry name" value="ATP SYNTHASE MITOCHONDRIAL F1 COMPLEX ASSEMBLY FACTOR 2/ATP12 PROTEIN, MITOCHONDRIAL PRECURSOR"/>
    <property type="match status" value="1"/>
</dbReference>
<evidence type="ECO:0000256" key="2">
    <source>
        <dbReference type="ARBA" id="ARBA00022946"/>
    </source>
</evidence>
<dbReference type="Gene3D" id="3.30.2180.10">
    <property type="entry name" value="ATP12-like"/>
    <property type="match status" value="1"/>
</dbReference>
<protein>
    <submittedName>
        <fullName evidence="4">ATP12 chaperone protein</fullName>
    </submittedName>
</protein>
<dbReference type="Gene3D" id="1.10.3580.10">
    <property type="entry name" value="ATP12 ATPase"/>
    <property type="match status" value="1"/>
</dbReference>
<keyword evidence="5" id="KW-1185">Reference proteome</keyword>
<dbReference type="GO" id="GO:0043461">
    <property type="term" value="P:proton-transporting ATP synthase complex assembly"/>
    <property type="evidence" value="ECO:0007669"/>
    <property type="project" value="InterPro"/>
</dbReference>
<dbReference type="Pfam" id="PF07542">
    <property type="entry name" value="ATP12"/>
    <property type="match status" value="1"/>
</dbReference>
<gene>
    <name evidence="4" type="ORF">TRN7648_02182</name>
</gene>
<dbReference type="InterPro" id="IPR042272">
    <property type="entry name" value="ATP12_ATP_synth-F1-assembly_N"/>
</dbReference>
<accession>A0A0P1GBS0</accession>
<dbReference type="InterPro" id="IPR023335">
    <property type="entry name" value="ATP12_ortho_dom_sf"/>
</dbReference>
<dbReference type="EMBL" id="CYSE01000003">
    <property type="protein sequence ID" value="CUH78813.1"/>
    <property type="molecule type" value="Genomic_DNA"/>
</dbReference>
<dbReference type="InterPro" id="IPR011419">
    <property type="entry name" value="ATP12_ATP_synth-F1-assembly"/>
</dbReference>
<organism evidence="4 5">
    <name type="scientific">Tropicibacter naphthalenivorans</name>
    <dbReference type="NCBI Taxonomy" id="441103"/>
    <lineage>
        <taxon>Bacteria</taxon>
        <taxon>Pseudomonadati</taxon>
        <taxon>Pseudomonadota</taxon>
        <taxon>Alphaproteobacteria</taxon>
        <taxon>Rhodobacterales</taxon>
        <taxon>Roseobacteraceae</taxon>
        <taxon>Tropicibacter</taxon>
    </lineage>
</organism>
<evidence type="ECO:0000256" key="3">
    <source>
        <dbReference type="ARBA" id="ARBA00023186"/>
    </source>
</evidence>
<dbReference type="STRING" id="441103.TRN7648_02182"/>
<comment type="similarity">
    <text evidence="1">Belongs to the ATP12 family.</text>
</comment>
<dbReference type="PANTHER" id="PTHR21013:SF10">
    <property type="entry name" value="ATP SYNTHASE MITOCHONDRIAL F1 COMPLEX ASSEMBLY FACTOR 2"/>
    <property type="match status" value="1"/>
</dbReference>
<dbReference type="RefSeq" id="WP_058247662.1">
    <property type="nucleotide sequence ID" value="NZ_CYSE01000003.1"/>
</dbReference>
<dbReference type="Proteomes" id="UP000054935">
    <property type="component" value="Unassembled WGS sequence"/>
</dbReference>
<evidence type="ECO:0000313" key="5">
    <source>
        <dbReference type="Proteomes" id="UP000054935"/>
    </source>
</evidence>
<dbReference type="SUPFAM" id="SSF160909">
    <property type="entry name" value="ATP12-like"/>
    <property type="match status" value="1"/>
</dbReference>
<keyword evidence="2" id="KW-0809">Transit peptide</keyword>
<evidence type="ECO:0000256" key="1">
    <source>
        <dbReference type="ARBA" id="ARBA00008231"/>
    </source>
</evidence>
<reference evidence="4 5" key="1">
    <citation type="submission" date="2015-09" db="EMBL/GenBank/DDBJ databases">
        <authorList>
            <consortium name="Swine Surveillance"/>
        </authorList>
    </citation>
    <scope>NUCLEOTIDE SEQUENCE [LARGE SCALE GENOMIC DNA]</scope>
    <source>
        <strain evidence="4 5">CECT 7648</strain>
    </source>
</reference>
<keyword evidence="3" id="KW-0143">Chaperone</keyword>
<name>A0A0P1GBS0_9RHOB</name>